<name>A0ABV7QG86_9PSEU</name>
<accession>A0ABV7QG86</accession>
<organism evidence="1 2">
    <name type="scientific">Amycolatopsis halotolerans</name>
    <dbReference type="NCBI Taxonomy" id="330083"/>
    <lineage>
        <taxon>Bacteria</taxon>
        <taxon>Bacillati</taxon>
        <taxon>Actinomycetota</taxon>
        <taxon>Actinomycetes</taxon>
        <taxon>Pseudonocardiales</taxon>
        <taxon>Pseudonocardiaceae</taxon>
        <taxon>Amycolatopsis</taxon>
    </lineage>
</organism>
<dbReference type="RefSeq" id="WP_377868419.1">
    <property type="nucleotide sequence ID" value="NZ_JBHMAY010000006.1"/>
</dbReference>
<evidence type="ECO:0000313" key="1">
    <source>
        <dbReference type="EMBL" id="MFC3510503.1"/>
    </source>
</evidence>
<protein>
    <submittedName>
        <fullName evidence="1">Uncharacterized protein</fullName>
    </submittedName>
</protein>
<dbReference type="Proteomes" id="UP001595764">
    <property type="component" value="Unassembled WGS sequence"/>
</dbReference>
<sequence>MIASGSASTTVPEALPGELSEACELCSGVVMLDLARCDIDGGTAVAPRSTRADTGAGSVS</sequence>
<evidence type="ECO:0000313" key="2">
    <source>
        <dbReference type="Proteomes" id="UP001595764"/>
    </source>
</evidence>
<reference evidence="2" key="1">
    <citation type="journal article" date="2019" name="Int. J. Syst. Evol. Microbiol.">
        <title>The Global Catalogue of Microorganisms (GCM) 10K type strain sequencing project: providing services to taxonomists for standard genome sequencing and annotation.</title>
        <authorList>
            <consortium name="The Broad Institute Genomics Platform"/>
            <consortium name="The Broad Institute Genome Sequencing Center for Infectious Disease"/>
            <person name="Wu L."/>
            <person name="Ma J."/>
        </authorList>
    </citation>
    <scope>NUCLEOTIDE SEQUENCE [LARGE SCALE GENOMIC DNA]</scope>
    <source>
        <strain evidence="2">CGMCC 4.7682</strain>
    </source>
</reference>
<gene>
    <name evidence="1" type="ORF">ACFORO_10050</name>
</gene>
<comment type="caution">
    <text evidence="1">The sequence shown here is derived from an EMBL/GenBank/DDBJ whole genome shotgun (WGS) entry which is preliminary data.</text>
</comment>
<proteinExistence type="predicted"/>
<dbReference type="EMBL" id="JBHRWI010000014">
    <property type="protein sequence ID" value="MFC3510503.1"/>
    <property type="molecule type" value="Genomic_DNA"/>
</dbReference>
<keyword evidence="2" id="KW-1185">Reference proteome</keyword>